<evidence type="ECO:0000256" key="2">
    <source>
        <dbReference type="ARBA" id="ARBA00022801"/>
    </source>
</evidence>
<dbReference type="GO" id="GO:0004806">
    <property type="term" value="F:triacylglycerol lipase activity"/>
    <property type="evidence" value="ECO:0007669"/>
    <property type="project" value="TreeGrafter"/>
</dbReference>
<dbReference type="InterPro" id="IPR013094">
    <property type="entry name" value="AB_hydrolase_3"/>
</dbReference>
<dbReference type="EMBL" id="CAFBMB010000003">
    <property type="protein sequence ID" value="CAB4887866.1"/>
    <property type="molecule type" value="Genomic_DNA"/>
</dbReference>
<dbReference type="InterPro" id="IPR033140">
    <property type="entry name" value="Lipase_GDXG_put_SER_AS"/>
</dbReference>
<dbReference type="PROSITE" id="PS01174">
    <property type="entry name" value="LIPASE_GDXG_SER"/>
    <property type="match status" value="1"/>
</dbReference>
<keyword evidence="2" id="KW-0378">Hydrolase</keyword>
<dbReference type="InterPro" id="IPR050300">
    <property type="entry name" value="GDXG_lipolytic_enzyme"/>
</dbReference>
<evidence type="ECO:0000256" key="1">
    <source>
        <dbReference type="ARBA" id="ARBA00010515"/>
    </source>
</evidence>
<evidence type="ECO:0000259" key="3">
    <source>
        <dbReference type="Pfam" id="PF07859"/>
    </source>
</evidence>
<dbReference type="Pfam" id="PF07859">
    <property type="entry name" value="Abhydrolase_3"/>
    <property type="match status" value="1"/>
</dbReference>
<dbReference type="SUPFAM" id="SSF53474">
    <property type="entry name" value="alpha/beta-Hydrolases"/>
    <property type="match status" value="1"/>
</dbReference>
<evidence type="ECO:0000313" key="4">
    <source>
        <dbReference type="EMBL" id="CAB4887866.1"/>
    </source>
</evidence>
<dbReference type="PANTHER" id="PTHR48081:SF30">
    <property type="entry name" value="ACETYL-HYDROLASE LIPR-RELATED"/>
    <property type="match status" value="1"/>
</dbReference>
<dbReference type="InterPro" id="IPR029058">
    <property type="entry name" value="AB_hydrolase_fold"/>
</dbReference>
<feature type="domain" description="Alpha/beta hydrolase fold-3" evidence="3">
    <location>
        <begin position="69"/>
        <end position="269"/>
    </location>
</feature>
<dbReference type="AlphaFoldDB" id="A0A6J7EXE2"/>
<sequence length="296" mass="31049">MTSDELAQLRGMLAAAPVDFSIPALEVRAMFDGMIATFPVDESYSFVEKTIGGVSGLWLDAPRKSSSVLLYIHGGAMLVGNTFGFRGLSGNLAQASGVNMFSIDYRLAPEHKFPAALDDCHAAYEGLLADGYKAENIVVAGDSAGGNLALSLLLKIKATGKPQPAGAVLLSPWADLTHSGATMKSKGDVDNSLSHKGLQSGADQYLGGASASDPLASPLFGDYSGVAPMLIEVGSEEILLADSTRLAAVAGEAKVDVTLHVWPEMPHDWSLFSFMLSEGRDMIAEVGTWVSARVAK</sequence>
<gene>
    <name evidence="4" type="ORF">UFOPK3516_00082</name>
</gene>
<proteinExistence type="inferred from homology"/>
<accession>A0A6J7EXE2</accession>
<protein>
    <submittedName>
        <fullName evidence="4">Unannotated protein</fullName>
    </submittedName>
</protein>
<dbReference type="Gene3D" id="3.40.50.1820">
    <property type="entry name" value="alpha/beta hydrolase"/>
    <property type="match status" value="1"/>
</dbReference>
<dbReference type="PANTHER" id="PTHR48081">
    <property type="entry name" value="AB HYDROLASE SUPERFAMILY PROTEIN C4A8.06C"/>
    <property type="match status" value="1"/>
</dbReference>
<organism evidence="4">
    <name type="scientific">freshwater metagenome</name>
    <dbReference type="NCBI Taxonomy" id="449393"/>
    <lineage>
        <taxon>unclassified sequences</taxon>
        <taxon>metagenomes</taxon>
        <taxon>ecological metagenomes</taxon>
    </lineage>
</organism>
<name>A0A6J7EXE2_9ZZZZ</name>
<reference evidence="4" key="1">
    <citation type="submission" date="2020-05" db="EMBL/GenBank/DDBJ databases">
        <authorList>
            <person name="Chiriac C."/>
            <person name="Salcher M."/>
            <person name="Ghai R."/>
            <person name="Kavagutti S V."/>
        </authorList>
    </citation>
    <scope>NUCLEOTIDE SEQUENCE</scope>
</reference>
<comment type="similarity">
    <text evidence="1">Belongs to the 'GDXG' lipolytic enzyme family.</text>
</comment>